<evidence type="ECO:0000256" key="11">
    <source>
        <dbReference type="SAM" id="MobiDB-lite"/>
    </source>
</evidence>
<dbReference type="InterPro" id="IPR000380">
    <property type="entry name" value="Topo_IA"/>
</dbReference>
<accession>A0A3A1YND3</accession>
<dbReference type="InterPro" id="IPR013825">
    <property type="entry name" value="Topo_IA_cen_sub2"/>
</dbReference>
<evidence type="ECO:0000256" key="2">
    <source>
        <dbReference type="ARBA" id="ARBA00009446"/>
    </source>
</evidence>
<dbReference type="SMART" id="SM00493">
    <property type="entry name" value="TOPRIM"/>
    <property type="match status" value="1"/>
</dbReference>
<dbReference type="PROSITE" id="PS50880">
    <property type="entry name" value="TOPRIM"/>
    <property type="match status" value="1"/>
</dbReference>
<proteinExistence type="inferred from homology"/>
<evidence type="ECO:0000259" key="12">
    <source>
        <dbReference type="PROSITE" id="PS50880"/>
    </source>
</evidence>
<dbReference type="GO" id="GO:0006265">
    <property type="term" value="P:DNA topological change"/>
    <property type="evidence" value="ECO:0007669"/>
    <property type="project" value="InterPro"/>
</dbReference>
<dbReference type="Gene3D" id="1.10.460.10">
    <property type="entry name" value="Topoisomerase I, domain 2"/>
    <property type="match status" value="1"/>
</dbReference>
<evidence type="ECO:0000256" key="8">
    <source>
        <dbReference type="ARBA" id="ARBA00031985"/>
    </source>
</evidence>
<dbReference type="PRINTS" id="PR00417">
    <property type="entry name" value="PRTPISMRASEI"/>
</dbReference>
<evidence type="ECO:0000259" key="13">
    <source>
        <dbReference type="PROSITE" id="PS52039"/>
    </source>
</evidence>
<dbReference type="GO" id="GO:0006281">
    <property type="term" value="P:DNA repair"/>
    <property type="evidence" value="ECO:0007669"/>
    <property type="project" value="TreeGrafter"/>
</dbReference>
<dbReference type="Pfam" id="PF01131">
    <property type="entry name" value="Topoisom_bac"/>
    <property type="match status" value="1"/>
</dbReference>
<dbReference type="InterPro" id="IPR034144">
    <property type="entry name" value="TOPRIM_TopoIII"/>
</dbReference>
<evidence type="ECO:0000256" key="7">
    <source>
        <dbReference type="ARBA" id="ARBA00030003"/>
    </source>
</evidence>
<dbReference type="Gene3D" id="2.70.20.10">
    <property type="entry name" value="Topoisomerase I, domain 3"/>
    <property type="match status" value="1"/>
</dbReference>
<dbReference type="GO" id="GO:0003677">
    <property type="term" value="F:DNA binding"/>
    <property type="evidence" value="ECO:0007669"/>
    <property type="project" value="UniProtKB-KW"/>
</dbReference>
<dbReference type="SMART" id="SM00436">
    <property type="entry name" value="TOP1Bc"/>
    <property type="match status" value="1"/>
</dbReference>
<dbReference type="InterPro" id="IPR013826">
    <property type="entry name" value="Topo_IA_cen_sub3"/>
</dbReference>
<organism evidence="14 15">
    <name type="scientific">Psittacicella hinzii</name>
    <dbReference type="NCBI Taxonomy" id="2028575"/>
    <lineage>
        <taxon>Bacteria</taxon>
        <taxon>Pseudomonadati</taxon>
        <taxon>Pseudomonadota</taxon>
        <taxon>Gammaproteobacteria</taxon>
        <taxon>Pasteurellales</taxon>
        <taxon>Psittacicellaceae</taxon>
        <taxon>Psittacicella</taxon>
    </lineage>
</organism>
<dbReference type="GO" id="GO:0003917">
    <property type="term" value="F:DNA topoisomerase type I (single strand cut, ATP-independent) activity"/>
    <property type="evidence" value="ECO:0007669"/>
    <property type="project" value="UniProtKB-EC"/>
</dbReference>
<dbReference type="InterPro" id="IPR013497">
    <property type="entry name" value="Topo_IA_cen"/>
</dbReference>
<dbReference type="PROSITE" id="PS52039">
    <property type="entry name" value="TOPO_IA_2"/>
    <property type="match status" value="1"/>
</dbReference>
<evidence type="ECO:0000256" key="1">
    <source>
        <dbReference type="ARBA" id="ARBA00000213"/>
    </source>
</evidence>
<dbReference type="PANTHER" id="PTHR11390:SF21">
    <property type="entry name" value="DNA TOPOISOMERASE 3-ALPHA"/>
    <property type="match status" value="1"/>
</dbReference>
<dbReference type="InterPro" id="IPR006171">
    <property type="entry name" value="TOPRIM_dom"/>
</dbReference>
<dbReference type="InterPro" id="IPR003602">
    <property type="entry name" value="Topo_IA_DNA-bd_dom"/>
</dbReference>
<evidence type="ECO:0000313" key="14">
    <source>
        <dbReference type="EMBL" id="RIY38739.1"/>
    </source>
</evidence>
<evidence type="ECO:0000256" key="3">
    <source>
        <dbReference type="ARBA" id="ARBA00012891"/>
    </source>
</evidence>
<dbReference type="CDD" id="cd03362">
    <property type="entry name" value="TOPRIM_TopoIA_TopoIII"/>
    <property type="match status" value="1"/>
</dbReference>
<dbReference type="RefSeq" id="WP_119531023.1">
    <property type="nucleotide sequence ID" value="NZ_JBHSSP010000032.1"/>
</dbReference>
<name>A0A3A1YND3_9GAMM</name>
<feature type="compositionally biased region" description="Low complexity" evidence="11">
    <location>
        <begin position="711"/>
        <end position="741"/>
    </location>
</feature>
<dbReference type="SUPFAM" id="SSF56712">
    <property type="entry name" value="Prokaryotic type I DNA topoisomerase"/>
    <property type="match status" value="1"/>
</dbReference>
<dbReference type="PANTHER" id="PTHR11390">
    <property type="entry name" value="PROKARYOTIC DNA TOPOISOMERASE"/>
    <property type="match status" value="1"/>
</dbReference>
<sequence length="753" mass="85672">MSNSILIIAEKPSVARQIASFLSKRYRTKINSQNGVLNVAHFTVTHCIGHLLALVTPGKYDERYNKWNLADLPILPTNWQYDTIPSTKAQFNIVSKLIKSGNFTQIYHAGDPDREGQLLVDELFIKLNLNPYAESVQRLLISDLSDEGLNKAFNNIIPNQQMVGMSQSAFARAHADWILGMNLSRAATLYAQQFHFNGALSIGRVVTPVINLVYQRQLEIENFVPHPYYRIFAQCNSAINKEYQVYYDEQLSADSNFVVRLDLLRTLEQWDREKYQGKKKATIEDLTNHPELGKIVDEQGRLTSVNFVNWLPAQLSQNPTGIVIDTQQGNIQQTQPLGFSLHDLQTLMFNIYHVDIKDTLAAVQALYERKVVTYPRTDSNYLNEADYADRNVILKHLIDRADKLNIDTSNPYFRINPEQKTRIWASKKVTNHSAIAPTTEPYDFSGSKNENLAYTLIAKRYLMQFMPKAEYFQTNLAIEFNAKRPWVFTSQSKGLKDPGWKLLQMSSSQAAKFEENSKDNDNNSEEGSNNSSLLRMSTRQLVDNIHIGDLIEIRDMASESELTTPPAYFTEATLLTAMTNISRYVENKDIKAILNETDGLGTEATRADIIAKLFEKQFCLKDKRYIKIADIGRSLVQALPQELCAPDITAMWERSLKQMAEGNPEFSYNGFMQELAAWIEKLLGMLRQQSNNFQSFRGLDNSKGGKYGFSKYGKSSGSKTYSKGNYKSSGKTGYKSNKSYSQYNKTARNNDPF</sequence>
<evidence type="ECO:0000256" key="9">
    <source>
        <dbReference type="ARBA" id="ARBA00032235"/>
    </source>
</evidence>
<feature type="region of interest" description="Disordered" evidence="11">
    <location>
        <begin position="511"/>
        <end position="533"/>
    </location>
</feature>
<evidence type="ECO:0000256" key="6">
    <source>
        <dbReference type="ARBA" id="ARBA00023235"/>
    </source>
</evidence>
<feature type="compositionally biased region" description="Basic and acidic residues" evidence="11">
    <location>
        <begin position="512"/>
        <end position="521"/>
    </location>
</feature>
<keyword evidence="6" id="KW-0413">Isomerase</keyword>
<comment type="caution">
    <text evidence="14">The sequence shown here is derived from an EMBL/GenBank/DDBJ whole genome shotgun (WGS) entry which is preliminary data.</text>
</comment>
<dbReference type="EMBL" id="NRJG01000055">
    <property type="protein sequence ID" value="RIY38739.1"/>
    <property type="molecule type" value="Genomic_DNA"/>
</dbReference>
<dbReference type="InterPro" id="IPR023406">
    <property type="entry name" value="Topo_IA_AS"/>
</dbReference>
<comment type="similarity">
    <text evidence="2">Belongs to the type IA topoisomerase family.</text>
</comment>
<dbReference type="Gene3D" id="3.40.50.140">
    <property type="match status" value="1"/>
</dbReference>
<evidence type="ECO:0000256" key="5">
    <source>
        <dbReference type="ARBA" id="ARBA00023125"/>
    </source>
</evidence>
<dbReference type="InterPro" id="IPR023405">
    <property type="entry name" value="Topo_IA_core_domain"/>
</dbReference>
<dbReference type="InterPro" id="IPR003601">
    <property type="entry name" value="Topo_IA_2"/>
</dbReference>
<dbReference type="Gene3D" id="1.10.290.10">
    <property type="entry name" value="Topoisomerase I, domain 4"/>
    <property type="match status" value="1"/>
</dbReference>
<feature type="domain" description="Topo IA-type catalytic" evidence="13">
    <location>
        <begin position="162"/>
        <end position="683"/>
    </location>
</feature>
<feature type="region of interest" description="Disordered" evidence="11">
    <location>
        <begin position="711"/>
        <end position="753"/>
    </location>
</feature>
<dbReference type="GO" id="GO:0043597">
    <property type="term" value="C:cytoplasmic replication fork"/>
    <property type="evidence" value="ECO:0007669"/>
    <property type="project" value="TreeGrafter"/>
</dbReference>
<dbReference type="InterPro" id="IPR013824">
    <property type="entry name" value="Topo_IA_cen_sub1"/>
</dbReference>
<dbReference type="PROSITE" id="PS00396">
    <property type="entry name" value="TOPO_IA_1"/>
    <property type="match status" value="1"/>
</dbReference>
<feature type="compositionally biased region" description="Polar residues" evidence="11">
    <location>
        <begin position="742"/>
        <end position="753"/>
    </location>
</feature>
<dbReference type="SMART" id="SM00437">
    <property type="entry name" value="TOP1Ac"/>
    <property type="match status" value="1"/>
</dbReference>
<keyword evidence="5" id="KW-0238">DNA-binding</keyword>
<evidence type="ECO:0000256" key="4">
    <source>
        <dbReference type="ARBA" id="ARBA00023029"/>
    </source>
</evidence>
<dbReference type="GO" id="GO:0006310">
    <property type="term" value="P:DNA recombination"/>
    <property type="evidence" value="ECO:0007669"/>
    <property type="project" value="TreeGrafter"/>
</dbReference>
<feature type="domain" description="Toprim" evidence="12">
    <location>
        <begin position="4"/>
        <end position="144"/>
    </location>
</feature>
<dbReference type="AlphaFoldDB" id="A0A3A1YND3"/>
<protein>
    <recommendedName>
        <fullName evidence="3">DNA topoisomerase</fullName>
        <ecNumber evidence="3">5.6.2.1</ecNumber>
    </recommendedName>
    <alternativeName>
        <fullName evidence="10">Omega-protein</fullName>
    </alternativeName>
    <alternativeName>
        <fullName evidence="9">Relaxing enzyme</fullName>
    </alternativeName>
    <alternativeName>
        <fullName evidence="7">Swivelase</fullName>
    </alternativeName>
    <alternativeName>
        <fullName evidence="8">Untwisting enzyme</fullName>
    </alternativeName>
</protein>
<evidence type="ECO:0000313" key="15">
    <source>
        <dbReference type="Proteomes" id="UP000265916"/>
    </source>
</evidence>
<dbReference type="OrthoDB" id="9803554at2"/>
<keyword evidence="4" id="KW-0799">Topoisomerase</keyword>
<dbReference type="Proteomes" id="UP000265916">
    <property type="component" value="Unassembled WGS sequence"/>
</dbReference>
<dbReference type="EC" id="5.6.2.1" evidence="3"/>
<reference evidence="14 15" key="1">
    <citation type="submission" date="2017-08" db="EMBL/GenBank/DDBJ databases">
        <title>Reclassification of Bisgaard taxon 37 and 44.</title>
        <authorList>
            <person name="Christensen H."/>
        </authorList>
    </citation>
    <scope>NUCLEOTIDE SEQUENCE [LARGE SCALE GENOMIC DNA]</scope>
    <source>
        <strain evidence="14 15">111</strain>
    </source>
</reference>
<comment type="catalytic activity">
    <reaction evidence="1">
        <text>ATP-independent breakage of single-stranded DNA, followed by passage and rejoining.</text>
        <dbReference type="EC" id="5.6.2.1"/>
    </reaction>
</comment>
<gene>
    <name evidence="14" type="ORF">CKF58_03510</name>
</gene>
<keyword evidence="15" id="KW-1185">Reference proteome</keyword>
<dbReference type="Pfam" id="PF01751">
    <property type="entry name" value="Toprim"/>
    <property type="match status" value="1"/>
</dbReference>
<evidence type="ECO:0000256" key="10">
    <source>
        <dbReference type="ARBA" id="ARBA00032877"/>
    </source>
</evidence>